<evidence type="ECO:0000259" key="1">
    <source>
        <dbReference type="Pfam" id="PF13185"/>
    </source>
</evidence>
<reference evidence="2 3" key="1">
    <citation type="submission" date="2019-02" db="EMBL/GenBank/DDBJ databases">
        <title>Deep-cultivation of Planctomycetes and their phenomic and genomic characterization uncovers novel biology.</title>
        <authorList>
            <person name="Wiegand S."/>
            <person name="Jogler M."/>
            <person name="Boedeker C."/>
            <person name="Pinto D."/>
            <person name="Vollmers J."/>
            <person name="Rivas-Marin E."/>
            <person name="Kohn T."/>
            <person name="Peeters S.H."/>
            <person name="Heuer A."/>
            <person name="Rast P."/>
            <person name="Oberbeckmann S."/>
            <person name="Bunk B."/>
            <person name="Jeske O."/>
            <person name="Meyerdierks A."/>
            <person name="Storesund J.E."/>
            <person name="Kallscheuer N."/>
            <person name="Luecker S."/>
            <person name="Lage O.M."/>
            <person name="Pohl T."/>
            <person name="Merkel B.J."/>
            <person name="Hornburger P."/>
            <person name="Mueller R.-W."/>
            <person name="Bruemmer F."/>
            <person name="Labrenz M."/>
            <person name="Spormann A.M."/>
            <person name="Op Den Camp H."/>
            <person name="Overmann J."/>
            <person name="Amann R."/>
            <person name="Jetten M.S.M."/>
            <person name="Mascher T."/>
            <person name="Medema M.H."/>
            <person name="Devos D.P."/>
            <person name="Kaster A.-K."/>
            <person name="Ovreas L."/>
            <person name="Rohde M."/>
            <person name="Galperin M.Y."/>
            <person name="Jogler C."/>
        </authorList>
    </citation>
    <scope>NUCLEOTIDE SEQUENCE [LARGE SCALE GENOMIC DNA]</scope>
    <source>
        <strain evidence="2 3">Poly51</strain>
    </source>
</reference>
<dbReference type="Proteomes" id="UP000318288">
    <property type="component" value="Unassembled WGS sequence"/>
</dbReference>
<feature type="domain" description="GAF" evidence="1">
    <location>
        <begin position="25"/>
        <end position="167"/>
    </location>
</feature>
<dbReference type="AlphaFoldDB" id="A0A5C6FGP0"/>
<evidence type="ECO:0000313" key="2">
    <source>
        <dbReference type="EMBL" id="TWU60661.1"/>
    </source>
</evidence>
<organism evidence="2 3">
    <name type="scientific">Rubripirellula tenax</name>
    <dbReference type="NCBI Taxonomy" id="2528015"/>
    <lineage>
        <taxon>Bacteria</taxon>
        <taxon>Pseudomonadati</taxon>
        <taxon>Planctomycetota</taxon>
        <taxon>Planctomycetia</taxon>
        <taxon>Pirellulales</taxon>
        <taxon>Pirellulaceae</taxon>
        <taxon>Rubripirellula</taxon>
    </lineage>
</organism>
<dbReference type="Pfam" id="PF13185">
    <property type="entry name" value="GAF_2"/>
    <property type="match status" value="1"/>
</dbReference>
<proteinExistence type="predicted"/>
<name>A0A5C6FGP0_9BACT</name>
<dbReference type="InterPro" id="IPR003018">
    <property type="entry name" value="GAF"/>
</dbReference>
<comment type="caution">
    <text evidence="2">The sequence shown here is derived from an EMBL/GenBank/DDBJ whole genome shotgun (WGS) entry which is preliminary data.</text>
</comment>
<protein>
    <recommendedName>
        <fullName evidence="1">GAF domain-containing protein</fullName>
    </recommendedName>
</protein>
<gene>
    <name evidence="2" type="ORF">Poly51_09410</name>
</gene>
<sequence length="257" mass="28725">MHAVHAPSDLVDHIYQLSLKIVAGASLAESLDFVFESFGDLVPYDRIGYAEIDETKNIARAVWSRSTHGTLLRHGYVASLQNSSLSIVLKYRQPRILNNLPEYLEKRPDSRSTQLIVKEGIRSSMTCPLFVRDRPLGILFFSSRQCDAYDDSHVVIIKDISIHLAMLLMTSQPLATLPPASQPQSSQAVCEPPQREDELYFSQLRPGMRLADPIRFGNGGLLLASETELTQVTIDRLVALMQQGILSVSTVRVRYDA</sequence>
<dbReference type="RefSeq" id="WP_186775338.1">
    <property type="nucleotide sequence ID" value="NZ_SJPW01000001.1"/>
</dbReference>
<accession>A0A5C6FGP0</accession>
<dbReference type="SUPFAM" id="SSF55781">
    <property type="entry name" value="GAF domain-like"/>
    <property type="match status" value="1"/>
</dbReference>
<dbReference type="EMBL" id="SJPW01000001">
    <property type="protein sequence ID" value="TWU60661.1"/>
    <property type="molecule type" value="Genomic_DNA"/>
</dbReference>
<evidence type="ECO:0000313" key="3">
    <source>
        <dbReference type="Proteomes" id="UP000318288"/>
    </source>
</evidence>
<keyword evidence="3" id="KW-1185">Reference proteome</keyword>
<dbReference type="InterPro" id="IPR029016">
    <property type="entry name" value="GAF-like_dom_sf"/>
</dbReference>
<dbReference type="Gene3D" id="3.30.450.40">
    <property type="match status" value="1"/>
</dbReference>